<evidence type="ECO:0000313" key="1">
    <source>
        <dbReference type="EMBL" id="KAF9506090.1"/>
    </source>
</evidence>
<proteinExistence type="predicted"/>
<protein>
    <submittedName>
        <fullName evidence="1">Uncharacterized protein</fullName>
    </submittedName>
</protein>
<comment type="caution">
    <text evidence="1">The sequence shown here is derived from an EMBL/GenBank/DDBJ whole genome shotgun (WGS) entry which is preliminary data.</text>
</comment>
<sequence length="99" mass="11150">MIGFCTPLGPPIDMNRGCLNDLIPKAYLRFIHCPGFDHVDSFCPLHNFARLAHLKPDFVRNSFAHRSECSSIAYCCVDGLFSMSVSGNAFRYFSPCKKK</sequence>
<dbReference type="AlphaFoldDB" id="A0A9P6AHR3"/>
<gene>
    <name evidence="1" type="ORF">BS47DRAFT_463661</name>
</gene>
<dbReference type="EMBL" id="MU129124">
    <property type="protein sequence ID" value="KAF9506090.1"/>
    <property type="molecule type" value="Genomic_DNA"/>
</dbReference>
<name>A0A9P6AHR3_9AGAM</name>
<dbReference type="Proteomes" id="UP000886523">
    <property type="component" value="Unassembled WGS sequence"/>
</dbReference>
<accession>A0A9P6AHR3</accession>
<evidence type="ECO:0000313" key="2">
    <source>
        <dbReference type="Proteomes" id="UP000886523"/>
    </source>
</evidence>
<reference evidence="1" key="1">
    <citation type="journal article" date="2020" name="Nat. Commun.">
        <title>Large-scale genome sequencing of mycorrhizal fungi provides insights into the early evolution of symbiotic traits.</title>
        <authorList>
            <person name="Miyauchi S."/>
            <person name="Kiss E."/>
            <person name="Kuo A."/>
            <person name="Drula E."/>
            <person name="Kohler A."/>
            <person name="Sanchez-Garcia M."/>
            <person name="Morin E."/>
            <person name="Andreopoulos B."/>
            <person name="Barry K.W."/>
            <person name="Bonito G."/>
            <person name="Buee M."/>
            <person name="Carver A."/>
            <person name="Chen C."/>
            <person name="Cichocki N."/>
            <person name="Clum A."/>
            <person name="Culley D."/>
            <person name="Crous P.W."/>
            <person name="Fauchery L."/>
            <person name="Girlanda M."/>
            <person name="Hayes R.D."/>
            <person name="Keri Z."/>
            <person name="LaButti K."/>
            <person name="Lipzen A."/>
            <person name="Lombard V."/>
            <person name="Magnuson J."/>
            <person name="Maillard F."/>
            <person name="Murat C."/>
            <person name="Nolan M."/>
            <person name="Ohm R.A."/>
            <person name="Pangilinan J."/>
            <person name="Pereira M.F."/>
            <person name="Perotto S."/>
            <person name="Peter M."/>
            <person name="Pfister S."/>
            <person name="Riley R."/>
            <person name="Sitrit Y."/>
            <person name="Stielow J.B."/>
            <person name="Szollosi G."/>
            <person name="Zifcakova L."/>
            <person name="Stursova M."/>
            <person name="Spatafora J.W."/>
            <person name="Tedersoo L."/>
            <person name="Vaario L.M."/>
            <person name="Yamada A."/>
            <person name="Yan M."/>
            <person name="Wang P."/>
            <person name="Xu J."/>
            <person name="Bruns T."/>
            <person name="Baldrian P."/>
            <person name="Vilgalys R."/>
            <person name="Dunand C."/>
            <person name="Henrissat B."/>
            <person name="Grigoriev I.V."/>
            <person name="Hibbett D."/>
            <person name="Nagy L.G."/>
            <person name="Martin F.M."/>
        </authorList>
    </citation>
    <scope>NUCLEOTIDE SEQUENCE</scope>
    <source>
        <strain evidence="1">UP504</strain>
    </source>
</reference>
<organism evidence="1 2">
    <name type="scientific">Hydnum rufescens UP504</name>
    <dbReference type="NCBI Taxonomy" id="1448309"/>
    <lineage>
        <taxon>Eukaryota</taxon>
        <taxon>Fungi</taxon>
        <taxon>Dikarya</taxon>
        <taxon>Basidiomycota</taxon>
        <taxon>Agaricomycotina</taxon>
        <taxon>Agaricomycetes</taxon>
        <taxon>Cantharellales</taxon>
        <taxon>Hydnaceae</taxon>
        <taxon>Hydnum</taxon>
    </lineage>
</organism>
<keyword evidence="2" id="KW-1185">Reference proteome</keyword>